<dbReference type="SMR" id="A0A015L6R9"/>
<dbReference type="InterPro" id="IPR003172">
    <property type="entry name" value="ML_dom"/>
</dbReference>
<feature type="signal peptide" evidence="2">
    <location>
        <begin position="1"/>
        <end position="22"/>
    </location>
</feature>
<feature type="chain" id="PRO_5001475118" description="Phosphatidylglycerol/phosphatidylinositol transfer protein" evidence="2">
    <location>
        <begin position="23"/>
        <end position="173"/>
    </location>
</feature>
<organism evidence="4 5">
    <name type="scientific">Rhizophagus irregularis (strain DAOM 197198w)</name>
    <name type="common">Glomus intraradices</name>
    <dbReference type="NCBI Taxonomy" id="1432141"/>
    <lineage>
        <taxon>Eukaryota</taxon>
        <taxon>Fungi</taxon>
        <taxon>Fungi incertae sedis</taxon>
        <taxon>Mucoromycota</taxon>
        <taxon>Glomeromycotina</taxon>
        <taxon>Glomeromycetes</taxon>
        <taxon>Glomerales</taxon>
        <taxon>Glomeraceae</taxon>
        <taxon>Rhizophagus</taxon>
    </lineage>
</organism>
<evidence type="ECO:0000259" key="3">
    <source>
        <dbReference type="SMART" id="SM00737"/>
    </source>
</evidence>
<dbReference type="AlphaFoldDB" id="A0A015L6R9"/>
<accession>A0A015L6R9</accession>
<evidence type="ECO:0000313" key="5">
    <source>
        <dbReference type="Proteomes" id="UP000022910"/>
    </source>
</evidence>
<dbReference type="HOGENOM" id="CLU_1548416_0_0_1"/>
<sequence length="173" mass="19260">MKFYILCILLSLSITTVSPLLSDETDQTKFTECEGGPYPNTITNILISPNPLVIGQSASYTFNGTRNVEILKGSTIGFLIIDENYETILETKDDFCSIVETTNEKCPLPIGDYEFTYGLNIYSNKESSPENLDKPPKTCLYQLIIRDPKDIILSCIQGPVDLSYVFTASNNGF</sequence>
<dbReference type="OrthoDB" id="6409159at2759"/>
<keyword evidence="5" id="KW-1185">Reference proteome</keyword>
<evidence type="ECO:0000313" key="4">
    <source>
        <dbReference type="EMBL" id="EXX75374.1"/>
    </source>
</evidence>
<dbReference type="SUPFAM" id="SSF81296">
    <property type="entry name" value="E set domains"/>
    <property type="match status" value="1"/>
</dbReference>
<gene>
    <name evidence="4" type="ORF">RirG_042360</name>
</gene>
<proteinExistence type="predicted"/>
<dbReference type="InterPro" id="IPR014756">
    <property type="entry name" value="Ig_E-set"/>
</dbReference>
<dbReference type="EMBL" id="JEMT01012442">
    <property type="protein sequence ID" value="EXX75374.1"/>
    <property type="molecule type" value="Genomic_DNA"/>
</dbReference>
<dbReference type="SMART" id="SM00737">
    <property type="entry name" value="ML"/>
    <property type="match status" value="1"/>
</dbReference>
<reference evidence="4 5" key="1">
    <citation type="submission" date="2014-02" db="EMBL/GenBank/DDBJ databases">
        <title>Single nucleus genome sequencing reveals high similarity among nuclei of an endomycorrhizal fungus.</title>
        <authorList>
            <person name="Lin K."/>
            <person name="Geurts R."/>
            <person name="Zhang Z."/>
            <person name="Limpens E."/>
            <person name="Saunders D.G."/>
            <person name="Mu D."/>
            <person name="Pang E."/>
            <person name="Cao H."/>
            <person name="Cha H."/>
            <person name="Lin T."/>
            <person name="Zhou Q."/>
            <person name="Shang Y."/>
            <person name="Li Y."/>
            <person name="Ivanov S."/>
            <person name="Sharma T."/>
            <person name="Velzen R.V."/>
            <person name="Ruijter N.D."/>
            <person name="Aanen D.K."/>
            <person name="Win J."/>
            <person name="Kamoun S."/>
            <person name="Bisseling T."/>
            <person name="Huang S."/>
        </authorList>
    </citation>
    <scope>NUCLEOTIDE SEQUENCE [LARGE SCALE GENOMIC DNA]</scope>
    <source>
        <strain evidence="5">DAOM197198w</strain>
    </source>
</reference>
<name>A0A015L6R9_RHIIW</name>
<keyword evidence="2" id="KW-0732">Signal</keyword>
<protein>
    <recommendedName>
        <fullName evidence="1">Phosphatidylglycerol/phosphatidylinositol transfer protein</fullName>
    </recommendedName>
</protein>
<dbReference type="Proteomes" id="UP000022910">
    <property type="component" value="Unassembled WGS sequence"/>
</dbReference>
<feature type="domain" description="MD-2-related lipid-recognition" evidence="3">
    <location>
        <begin position="30"/>
        <end position="160"/>
    </location>
</feature>
<comment type="caution">
    <text evidence="4">The sequence shown here is derived from an EMBL/GenBank/DDBJ whole genome shotgun (WGS) entry which is preliminary data.</text>
</comment>
<evidence type="ECO:0000256" key="1">
    <source>
        <dbReference type="ARBA" id="ARBA00016056"/>
    </source>
</evidence>
<evidence type="ECO:0000256" key="2">
    <source>
        <dbReference type="SAM" id="SignalP"/>
    </source>
</evidence>